<reference evidence="8 9" key="1">
    <citation type="submission" date="2020-08" db="EMBL/GenBank/DDBJ databases">
        <title>Plant Genome Project.</title>
        <authorList>
            <person name="Zhang R.-G."/>
        </authorList>
    </citation>
    <scope>NUCLEOTIDE SEQUENCE [LARGE SCALE GENOMIC DNA]</scope>
    <source>
        <tissue evidence="8">Rhizome</tissue>
    </source>
</reference>
<evidence type="ECO:0000256" key="6">
    <source>
        <dbReference type="SAM" id="MobiDB-lite"/>
    </source>
</evidence>
<dbReference type="SMART" id="SM01019">
    <property type="entry name" value="B3"/>
    <property type="match status" value="1"/>
</dbReference>
<dbReference type="PANTHER" id="PTHR31140:SF2">
    <property type="entry name" value="B3 DOMAIN-CONTAINING TRANSCRIPTION FACTOR NGA2"/>
    <property type="match status" value="1"/>
</dbReference>
<dbReference type="PROSITE" id="PS50863">
    <property type="entry name" value="B3"/>
    <property type="match status" value="1"/>
</dbReference>
<keyword evidence="2" id="KW-0805">Transcription regulation</keyword>
<organism evidence="8 9">
    <name type="scientific">Zingiber officinale</name>
    <name type="common">Ginger</name>
    <name type="synonym">Amomum zingiber</name>
    <dbReference type="NCBI Taxonomy" id="94328"/>
    <lineage>
        <taxon>Eukaryota</taxon>
        <taxon>Viridiplantae</taxon>
        <taxon>Streptophyta</taxon>
        <taxon>Embryophyta</taxon>
        <taxon>Tracheophyta</taxon>
        <taxon>Spermatophyta</taxon>
        <taxon>Magnoliopsida</taxon>
        <taxon>Liliopsida</taxon>
        <taxon>Zingiberales</taxon>
        <taxon>Zingiberaceae</taxon>
        <taxon>Zingiber</taxon>
    </lineage>
</organism>
<name>A0A8J5G1Q6_ZINOF</name>
<dbReference type="PANTHER" id="PTHR31140">
    <property type="entry name" value="B3 DOMAIN-CONTAINING TRANSCRIPTION FACTOR ABI3"/>
    <property type="match status" value="1"/>
</dbReference>
<evidence type="ECO:0000259" key="7">
    <source>
        <dbReference type="PROSITE" id="PS50863"/>
    </source>
</evidence>
<dbReference type="GO" id="GO:0005634">
    <property type="term" value="C:nucleus"/>
    <property type="evidence" value="ECO:0007669"/>
    <property type="project" value="UniProtKB-SubCell"/>
</dbReference>
<keyword evidence="9" id="KW-1185">Reference proteome</keyword>
<dbReference type="CDD" id="cd10017">
    <property type="entry name" value="B3_DNA"/>
    <property type="match status" value="1"/>
</dbReference>
<dbReference type="OrthoDB" id="2020802at2759"/>
<feature type="domain" description="TF-B3" evidence="7">
    <location>
        <begin position="76"/>
        <end position="183"/>
    </location>
</feature>
<dbReference type="EMBL" id="JACMSC010000012">
    <property type="protein sequence ID" value="KAG6496304.1"/>
    <property type="molecule type" value="Genomic_DNA"/>
</dbReference>
<gene>
    <name evidence="8" type="ORF">ZIOFF_044165</name>
</gene>
<dbReference type="AlphaFoldDB" id="A0A8J5G1Q6"/>
<dbReference type="InterPro" id="IPR044800">
    <property type="entry name" value="LEC2-like"/>
</dbReference>
<evidence type="ECO:0000256" key="2">
    <source>
        <dbReference type="ARBA" id="ARBA00023015"/>
    </source>
</evidence>
<accession>A0A8J5G1Q6</accession>
<evidence type="ECO:0000256" key="5">
    <source>
        <dbReference type="ARBA" id="ARBA00023242"/>
    </source>
</evidence>
<keyword evidence="4" id="KW-0804">Transcription</keyword>
<comment type="caution">
    <text evidence="8">The sequence shown here is derived from an EMBL/GenBank/DDBJ whole genome shotgun (WGS) entry which is preliminary data.</text>
</comment>
<protein>
    <recommendedName>
        <fullName evidence="7">TF-B3 domain-containing protein</fullName>
    </recommendedName>
</protein>
<dbReference type="Proteomes" id="UP000734854">
    <property type="component" value="Unassembled WGS sequence"/>
</dbReference>
<evidence type="ECO:0000256" key="4">
    <source>
        <dbReference type="ARBA" id="ARBA00023163"/>
    </source>
</evidence>
<feature type="region of interest" description="Disordered" evidence="6">
    <location>
        <begin position="1"/>
        <end position="47"/>
    </location>
</feature>
<keyword evidence="5" id="KW-0539">Nucleus</keyword>
<evidence type="ECO:0000313" key="8">
    <source>
        <dbReference type="EMBL" id="KAG6496304.1"/>
    </source>
</evidence>
<feature type="compositionally biased region" description="Polar residues" evidence="6">
    <location>
        <begin position="26"/>
        <end position="47"/>
    </location>
</feature>
<evidence type="ECO:0000313" key="9">
    <source>
        <dbReference type="Proteomes" id="UP000734854"/>
    </source>
</evidence>
<proteinExistence type="predicted"/>
<dbReference type="FunFam" id="2.40.330.10:FF:000002">
    <property type="entry name" value="B3 domain-containing protein"/>
    <property type="match status" value="1"/>
</dbReference>
<sequence length="365" mass="40067">MEFNSRARSDGFYLINDDQESKHDPSSVTNSLQPYASSSSAPLQWQVGPTTAGVAGRADQERANYSFFLENKEHMFDKVVTPSDVGKLNRLVIPKQHAEKYFPLNPASNEKGMLLSFDDRTGKSWRFRYSYWNSSQSYVMTKGWSRFVKEKRLDAGDVVSFGRGVGDDPGDRGNLYIDWRRRPENQHHVGRIPRLPPSFVGVTSLAARSPLTPWGGGARFFVPPAAASYDHHNRASPYGYQTSPGHFLFFGSPMAAGGPPRTPQPQLGVPSVVLNSLPLGRNQAAAAAKRVRLFGVNLDCCAESDGACNAAAGQFLGDLSATSSTTAPRLSTFTQRFIPFLEEPSQASSSPSAHEEHHLTLDLDL</sequence>
<dbReference type="InterPro" id="IPR003340">
    <property type="entry name" value="B3_DNA-bd"/>
</dbReference>
<feature type="compositionally biased region" description="Basic and acidic residues" evidence="6">
    <location>
        <begin position="353"/>
        <end position="365"/>
    </location>
</feature>
<feature type="region of interest" description="Disordered" evidence="6">
    <location>
        <begin position="344"/>
        <end position="365"/>
    </location>
</feature>
<dbReference type="Pfam" id="PF02362">
    <property type="entry name" value="B3"/>
    <property type="match status" value="1"/>
</dbReference>
<comment type="subcellular location">
    <subcellularLocation>
        <location evidence="1">Nucleus</location>
    </subcellularLocation>
</comment>
<evidence type="ECO:0000256" key="3">
    <source>
        <dbReference type="ARBA" id="ARBA00023125"/>
    </source>
</evidence>
<dbReference type="GO" id="GO:0003677">
    <property type="term" value="F:DNA binding"/>
    <property type="evidence" value="ECO:0007669"/>
    <property type="project" value="UniProtKB-KW"/>
</dbReference>
<keyword evidence="3" id="KW-0238">DNA-binding</keyword>
<dbReference type="GO" id="GO:0003700">
    <property type="term" value="F:DNA-binding transcription factor activity"/>
    <property type="evidence" value="ECO:0007669"/>
    <property type="project" value="InterPro"/>
</dbReference>
<evidence type="ECO:0000256" key="1">
    <source>
        <dbReference type="ARBA" id="ARBA00004123"/>
    </source>
</evidence>